<gene>
    <name evidence="2" type="primary">cpaB</name>
    <name evidence="2" type="ORF">DOO78_10035</name>
</gene>
<dbReference type="SMART" id="SM00858">
    <property type="entry name" value="SAF"/>
    <property type="match status" value="1"/>
</dbReference>
<accession>A0A327MA88</accession>
<protein>
    <submittedName>
        <fullName evidence="2">Flp pilus assembly protein CpaB</fullName>
    </submittedName>
</protein>
<dbReference type="InterPro" id="IPR013974">
    <property type="entry name" value="SAF"/>
</dbReference>
<dbReference type="OrthoDB" id="163768at2"/>
<name>A0A327MA88_9PROT</name>
<proteinExistence type="predicted"/>
<dbReference type="Pfam" id="PF08666">
    <property type="entry name" value="SAF"/>
    <property type="match status" value="1"/>
</dbReference>
<dbReference type="Gene3D" id="3.90.1210.10">
    <property type="entry name" value="Antifreeze-like/N-acetylneuraminic acid synthase C-terminal domain"/>
    <property type="match status" value="1"/>
</dbReference>
<sequence length="287" mass="30185">MRVPPMVLRLLLFGLLLLGAAGFGGLAWFGLRPADGPVAEAAAPPARAMVLVAARPLRAGTLIKPEDLVGQEMEIAAMPAGTRRDTREARAELFGAMVRHSLPQGDPMLPEDVLRPGDRGFLAAVLGADMRAVSVGVDAVSGTAGLIWPGDRVDVVLTQQINDDSLPAYRRVAGETVLPDARVIAIDQALVQGAMGDTTDSNRQVRTVTLEVTAKQAERIAVATRLGRLSLVVRSATGLEPAAEPAPAITWGGDVSPALRAGRGAAEAPPQTLQIFQGAAKREEFRF</sequence>
<reference evidence="3" key="1">
    <citation type="submission" date="2018-06" db="EMBL/GenBank/DDBJ databases">
        <authorList>
            <person name="Khan S.A."/>
        </authorList>
    </citation>
    <scope>NUCLEOTIDE SEQUENCE [LARGE SCALE GENOMIC DNA]</scope>
    <source>
        <strain evidence="3">DB-1506</strain>
    </source>
</reference>
<dbReference type="CDD" id="cd11614">
    <property type="entry name" value="SAF_CpaB_FlgA_like"/>
    <property type="match status" value="1"/>
</dbReference>
<dbReference type="Pfam" id="PF16976">
    <property type="entry name" value="RcpC"/>
    <property type="match status" value="1"/>
</dbReference>
<evidence type="ECO:0000313" key="3">
    <source>
        <dbReference type="Proteomes" id="UP000249065"/>
    </source>
</evidence>
<comment type="caution">
    <text evidence="2">The sequence shown here is derived from an EMBL/GenBank/DDBJ whole genome shotgun (WGS) entry which is preliminary data.</text>
</comment>
<dbReference type="InterPro" id="IPR017592">
    <property type="entry name" value="Pilus_assmbl_Flp-typ_CpaB"/>
</dbReference>
<dbReference type="NCBIfam" id="TIGR03177">
    <property type="entry name" value="pilus_cpaB"/>
    <property type="match status" value="1"/>
</dbReference>
<dbReference type="InterPro" id="IPR031571">
    <property type="entry name" value="RcpC_dom"/>
</dbReference>
<dbReference type="EMBL" id="QLIX01000005">
    <property type="protein sequence ID" value="RAI59356.1"/>
    <property type="molecule type" value="Genomic_DNA"/>
</dbReference>
<dbReference type="Proteomes" id="UP000249065">
    <property type="component" value="Unassembled WGS sequence"/>
</dbReference>
<keyword evidence="3" id="KW-1185">Reference proteome</keyword>
<evidence type="ECO:0000259" key="1">
    <source>
        <dbReference type="SMART" id="SM00858"/>
    </source>
</evidence>
<organism evidence="2 3">
    <name type="scientific">Roseicella frigidaeris</name>
    <dbReference type="NCBI Taxonomy" id="2230885"/>
    <lineage>
        <taxon>Bacteria</taxon>
        <taxon>Pseudomonadati</taxon>
        <taxon>Pseudomonadota</taxon>
        <taxon>Alphaproteobacteria</taxon>
        <taxon>Acetobacterales</taxon>
        <taxon>Roseomonadaceae</taxon>
        <taxon>Roseicella</taxon>
    </lineage>
</organism>
<evidence type="ECO:0000313" key="2">
    <source>
        <dbReference type="EMBL" id="RAI59356.1"/>
    </source>
</evidence>
<feature type="domain" description="SAF" evidence="1">
    <location>
        <begin position="48"/>
        <end position="114"/>
    </location>
</feature>
<dbReference type="AlphaFoldDB" id="A0A327MA88"/>